<evidence type="ECO:0000256" key="1">
    <source>
        <dbReference type="SAM" id="MobiDB-lite"/>
    </source>
</evidence>
<evidence type="ECO:0000313" key="4">
    <source>
        <dbReference type="Proteomes" id="UP000630353"/>
    </source>
</evidence>
<dbReference type="EMBL" id="BMZS01000004">
    <property type="protein sequence ID" value="GHD49930.1"/>
    <property type="molecule type" value="Genomic_DNA"/>
</dbReference>
<name>A0A918XSM3_9PROT</name>
<keyword evidence="2" id="KW-1133">Transmembrane helix</keyword>
<accession>A0A918XSM3</accession>
<keyword evidence="4" id="KW-1185">Reference proteome</keyword>
<feature type="compositionally biased region" description="Basic and acidic residues" evidence="1">
    <location>
        <begin position="85"/>
        <end position="95"/>
    </location>
</feature>
<keyword evidence="2" id="KW-0812">Transmembrane</keyword>
<proteinExistence type="predicted"/>
<sequence length="95" mass="10517">MRLRAGTDIGRDSRSVRMPSFATAAVTVDRIAGVGLLLGEARVSSLIYFLVVTPAGLVYRLFRRDPLQRGTRGGDGGYWSSPRQARFEGGDFRRR</sequence>
<feature type="region of interest" description="Disordered" evidence="1">
    <location>
        <begin position="67"/>
        <end position="95"/>
    </location>
</feature>
<dbReference type="Proteomes" id="UP000630353">
    <property type="component" value="Unassembled WGS sequence"/>
</dbReference>
<dbReference type="AlphaFoldDB" id="A0A918XSM3"/>
<organism evidence="3 4">
    <name type="scientific">Thalassobaculum fulvum</name>
    <dbReference type="NCBI Taxonomy" id="1633335"/>
    <lineage>
        <taxon>Bacteria</taxon>
        <taxon>Pseudomonadati</taxon>
        <taxon>Pseudomonadota</taxon>
        <taxon>Alphaproteobacteria</taxon>
        <taxon>Rhodospirillales</taxon>
        <taxon>Thalassobaculaceae</taxon>
        <taxon>Thalassobaculum</taxon>
    </lineage>
</organism>
<feature type="transmembrane region" description="Helical" evidence="2">
    <location>
        <begin position="21"/>
        <end position="39"/>
    </location>
</feature>
<reference evidence="3" key="1">
    <citation type="journal article" date="2014" name="Int. J. Syst. Evol. Microbiol.">
        <title>Complete genome sequence of Corynebacterium casei LMG S-19264T (=DSM 44701T), isolated from a smear-ripened cheese.</title>
        <authorList>
            <consortium name="US DOE Joint Genome Institute (JGI-PGF)"/>
            <person name="Walter F."/>
            <person name="Albersmeier A."/>
            <person name="Kalinowski J."/>
            <person name="Ruckert C."/>
        </authorList>
    </citation>
    <scope>NUCLEOTIDE SEQUENCE</scope>
    <source>
        <strain evidence="3">KCTC 42651</strain>
    </source>
</reference>
<evidence type="ECO:0000313" key="3">
    <source>
        <dbReference type="EMBL" id="GHD49930.1"/>
    </source>
</evidence>
<comment type="caution">
    <text evidence="3">The sequence shown here is derived from an EMBL/GenBank/DDBJ whole genome shotgun (WGS) entry which is preliminary data.</text>
</comment>
<gene>
    <name evidence="3" type="ORF">GCM10017083_22890</name>
</gene>
<evidence type="ECO:0000256" key="2">
    <source>
        <dbReference type="SAM" id="Phobius"/>
    </source>
</evidence>
<reference evidence="3" key="2">
    <citation type="submission" date="2020-09" db="EMBL/GenBank/DDBJ databases">
        <authorList>
            <person name="Sun Q."/>
            <person name="Kim S."/>
        </authorList>
    </citation>
    <scope>NUCLEOTIDE SEQUENCE</scope>
    <source>
        <strain evidence="3">KCTC 42651</strain>
    </source>
</reference>
<keyword evidence="2" id="KW-0472">Membrane</keyword>
<protein>
    <submittedName>
        <fullName evidence="3">Uncharacterized protein</fullName>
    </submittedName>
</protein>
<feature type="transmembrane region" description="Helical" evidence="2">
    <location>
        <begin position="45"/>
        <end position="62"/>
    </location>
</feature>